<reference evidence="1" key="1">
    <citation type="submission" date="2014-09" db="EMBL/GenBank/DDBJ databases">
        <authorList>
            <person name="Magalhaes I.L.F."/>
            <person name="Oliveira U."/>
            <person name="Santos F.R."/>
            <person name="Vidigal T.H.D.A."/>
            <person name="Brescovit A.D."/>
            <person name="Santos A.J."/>
        </authorList>
    </citation>
    <scope>NUCLEOTIDE SEQUENCE</scope>
    <source>
        <tissue evidence="1">Shoot tissue taken approximately 20 cm above the soil surface</tissue>
    </source>
</reference>
<name>A0A0A9BX47_ARUDO</name>
<dbReference type="AlphaFoldDB" id="A0A0A9BX47"/>
<reference evidence="1" key="2">
    <citation type="journal article" date="2015" name="Data Brief">
        <title>Shoot transcriptome of the giant reed, Arundo donax.</title>
        <authorList>
            <person name="Barrero R.A."/>
            <person name="Guerrero F.D."/>
            <person name="Moolhuijzen P."/>
            <person name="Goolsby J.A."/>
            <person name="Tidwell J."/>
            <person name="Bellgard S.E."/>
            <person name="Bellgard M.I."/>
        </authorList>
    </citation>
    <scope>NUCLEOTIDE SEQUENCE</scope>
    <source>
        <tissue evidence="1">Shoot tissue taken approximately 20 cm above the soil surface</tissue>
    </source>
</reference>
<sequence length="89" mass="9982">MGGLGFRDLEIFNLALLARQAWHMLIRLESLCYQVQKAVYFPSNDLLNASVGNNPSKTWRAICDGIEVLNQGLIKRIGNGKSTQIWSCN</sequence>
<evidence type="ECO:0000313" key="1">
    <source>
        <dbReference type="EMBL" id="JAD67886.1"/>
    </source>
</evidence>
<organism evidence="1">
    <name type="scientific">Arundo donax</name>
    <name type="common">Giant reed</name>
    <name type="synonym">Donax arundinaceus</name>
    <dbReference type="NCBI Taxonomy" id="35708"/>
    <lineage>
        <taxon>Eukaryota</taxon>
        <taxon>Viridiplantae</taxon>
        <taxon>Streptophyta</taxon>
        <taxon>Embryophyta</taxon>
        <taxon>Tracheophyta</taxon>
        <taxon>Spermatophyta</taxon>
        <taxon>Magnoliopsida</taxon>
        <taxon>Liliopsida</taxon>
        <taxon>Poales</taxon>
        <taxon>Poaceae</taxon>
        <taxon>PACMAD clade</taxon>
        <taxon>Arundinoideae</taxon>
        <taxon>Arundineae</taxon>
        <taxon>Arundo</taxon>
    </lineage>
</organism>
<dbReference type="EMBL" id="GBRH01230009">
    <property type="protein sequence ID" value="JAD67886.1"/>
    <property type="molecule type" value="Transcribed_RNA"/>
</dbReference>
<proteinExistence type="predicted"/>
<accession>A0A0A9BX47</accession>
<protein>
    <submittedName>
        <fullName evidence="1">Uncharacterized protein</fullName>
    </submittedName>
</protein>